<dbReference type="Pfam" id="PF07727">
    <property type="entry name" value="RVT_2"/>
    <property type="match status" value="1"/>
</dbReference>
<dbReference type="InterPro" id="IPR036397">
    <property type="entry name" value="RNaseH_sf"/>
</dbReference>
<comment type="caution">
    <text evidence="2">The sequence shown here is derived from an EMBL/GenBank/DDBJ whole genome shotgun (WGS) entry which is preliminary data.</text>
</comment>
<dbReference type="PANTHER" id="PTHR37984">
    <property type="entry name" value="PROTEIN CBG26694"/>
    <property type="match status" value="1"/>
</dbReference>
<dbReference type="InterPro" id="IPR043502">
    <property type="entry name" value="DNA/RNA_pol_sf"/>
</dbReference>
<evidence type="ECO:0000313" key="3">
    <source>
        <dbReference type="Proteomes" id="UP000683360"/>
    </source>
</evidence>
<dbReference type="InterPro" id="IPR050951">
    <property type="entry name" value="Retrovirus_Pol_polyprotein"/>
</dbReference>
<feature type="domain" description="Integrase catalytic" evidence="1">
    <location>
        <begin position="526"/>
        <end position="698"/>
    </location>
</feature>
<gene>
    <name evidence="2" type="ORF">MEDL_17060</name>
</gene>
<protein>
    <recommendedName>
        <fullName evidence="1">Integrase catalytic domain-containing protein</fullName>
    </recommendedName>
</protein>
<name>A0A8S3R1E0_MYTED</name>
<evidence type="ECO:0000313" key="2">
    <source>
        <dbReference type="EMBL" id="CAG2202508.1"/>
    </source>
</evidence>
<sequence length="1434" mass="163184">MSTKINPPNYNAKLKSYELYKQELLAWKEITDLDKKKQGVVIALSLPEDDESKIREKVFDQISLDDLKEDTGLTTLITFMDKHLAKDDLADSLAKFEDFEDFQRGPNQSIQDYVETFDAKYRKIEKKNMKLPSEILAFKLLRRAKITKEEKMLVLTGMNYENKPTLYDEAKRSLKKFKGEMCDSDKISASISSIKLEPAFLAENEEALMAAGYSRNRQKPFQYNGKGDFSRGRGNFYRGFNKSQRGGQTNWTKGGSSTVKKSINPKGSDGTLLTCSSCGSFRHMMANCPHSWENMQERVNITEEEEVVMFTGNVREDITRLGIDARNCAVLDSACSSTVCGQLWMRSYVDSLNETDKAKIFKEDGNKVFKFGGGTRLKSIGEYSLPAVIAGKDVTIKTDVVDSDIPLLLSRTAMKKAGVKMDLENDTAEIFGQHISLNLTSSGHYCIPIDKTEEIPVADVCAVRLEELDSKKRYATLLKLHRQFAHPPMKRLIALLKDAGVWKEEYEQELLTIEEQCEICKRYAKTPPRPVVSLPMASQFNEKVAMDLKQWNGRWILHMIDMWSRYTVSVFIDRKKTTGVIEKMMTNWIGIFGVMGTILTDNGGEFSSDEMREVASILNVKVYTTAGESPFQNGLCERVHAITDTMLMKLEADYRQVNNQSLLCWANMARNSLQMWNGFSSHQLVFGLNPNLPNILKDTLPALEGRTSSEEFAKHLNILHDSRKAYIQSESDERIRRALRGKIRASEQIFNHGDSVFYKREGKDRWLGPGKVVFQDGKVIFVRHGGVFVRVSPNRLTKTKDINFREQNDNIETPDTNETGIHETRYTNKNNEVSRKEKKNCFSELLSTSKETIPQMENIQAKIIPNLKENDKIQYKLPNSNTWTKATVLSKAGKTTGKNKHWYNVQDDVDEDKKSVDLDKVEWEKVTGDSDENEIGVNMTKSSFLNDEEIAKQTELSKLHNFDTYEECDDIGQNVLSTRWVITTKDNQTKARLVVRGFEEEFSMQRDSPTVGKGMIKIFLSITASMNWIVKTTDIKSAFLQGKLLDRDVFLKPPKESNSEKGKIWRLKHCLYGLKDGARQFYLSVREELLSLGCKQCNLDPAVFVKHTDQRLSGIICCHVDDFLHSGDENFEEVMRKLRTRFVAGKIEEKTFSYVGFQIHQDKKGIILDHSAYMEKIDNTTIEPSRAAMKQDVLNTSEQTLYRKLIGQINWAVQVSRPDMAFEMIDMSTKLKEGTVAHLIRAIKASNRLKEIKSIVSFPKMNKDIKEWKIIVLTDASLGNISNGTGSTESHVIWIVDNDSNSCPISWQANKIKRVVRSTIAAEALSLQDGLESSFYHRRIIEDILGLKHKTIPIEAYIDNKSVVEAVYSTKLVDDKRLRIDIAAIAESLASKEVDNIKWCPGDKQLANCMTKFGASSYELLQVIQTGKMLKDFV</sequence>
<dbReference type="InterPro" id="IPR013103">
    <property type="entry name" value="RVT_2"/>
</dbReference>
<dbReference type="GO" id="GO:0015074">
    <property type="term" value="P:DNA integration"/>
    <property type="evidence" value="ECO:0007669"/>
    <property type="project" value="InterPro"/>
</dbReference>
<dbReference type="InterPro" id="IPR001584">
    <property type="entry name" value="Integrase_cat-core"/>
</dbReference>
<dbReference type="Proteomes" id="UP000683360">
    <property type="component" value="Unassembled WGS sequence"/>
</dbReference>
<dbReference type="InterPro" id="IPR012337">
    <property type="entry name" value="RNaseH-like_sf"/>
</dbReference>
<evidence type="ECO:0000259" key="1">
    <source>
        <dbReference type="PROSITE" id="PS50994"/>
    </source>
</evidence>
<keyword evidence="3" id="KW-1185">Reference proteome</keyword>
<dbReference type="SUPFAM" id="SSF56672">
    <property type="entry name" value="DNA/RNA polymerases"/>
    <property type="match status" value="1"/>
</dbReference>
<accession>A0A8S3R1E0</accession>
<dbReference type="PANTHER" id="PTHR37984:SF5">
    <property type="entry name" value="PROTEIN NYNRIN-LIKE"/>
    <property type="match status" value="1"/>
</dbReference>
<reference evidence="2" key="1">
    <citation type="submission" date="2021-03" db="EMBL/GenBank/DDBJ databases">
        <authorList>
            <person name="Bekaert M."/>
        </authorList>
    </citation>
    <scope>NUCLEOTIDE SEQUENCE</scope>
</reference>
<dbReference type="GO" id="GO:0003676">
    <property type="term" value="F:nucleic acid binding"/>
    <property type="evidence" value="ECO:0007669"/>
    <property type="project" value="InterPro"/>
</dbReference>
<dbReference type="SUPFAM" id="SSF53098">
    <property type="entry name" value="Ribonuclease H-like"/>
    <property type="match status" value="1"/>
</dbReference>
<proteinExistence type="predicted"/>
<dbReference type="Pfam" id="PF00665">
    <property type="entry name" value="rve"/>
    <property type="match status" value="1"/>
</dbReference>
<dbReference type="EMBL" id="CAJPWZ010000891">
    <property type="protein sequence ID" value="CAG2202508.1"/>
    <property type="molecule type" value="Genomic_DNA"/>
</dbReference>
<dbReference type="Gene3D" id="3.30.420.10">
    <property type="entry name" value="Ribonuclease H-like superfamily/Ribonuclease H"/>
    <property type="match status" value="1"/>
</dbReference>
<organism evidence="2 3">
    <name type="scientific">Mytilus edulis</name>
    <name type="common">Blue mussel</name>
    <dbReference type="NCBI Taxonomy" id="6550"/>
    <lineage>
        <taxon>Eukaryota</taxon>
        <taxon>Metazoa</taxon>
        <taxon>Spiralia</taxon>
        <taxon>Lophotrochozoa</taxon>
        <taxon>Mollusca</taxon>
        <taxon>Bivalvia</taxon>
        <taxon>Autobranchia</taxon>
        <taxon>Pteriomorphia</taxon>
        <taxon>Mytilida</taxon>
        <taxon>Mytiloidea</taxon>
        <taxon>Mytilidae</taxon>
        <taxon>Mytilinae</taxon>
        <taxon>Mytilus</taxon>
    </lineage>
</organism>
<dbReference type="PROSITE" id="PS50994">
    <property type="entry name" value="INTEGRASE"/>
    <property type="match status" value="1"/>
</dbReference>
<dbReference type="OrthoDB" id="6079421at2759"/>